<feature type="transmembrane region" description="Helical" evidence="7">
    <location>
        <begin position="348"/>
        <end position="368"/>
    </location>
</feature>
<feature type="transmembrane region" description="Helical" evidence="7">
    <location>
        <begin position="93"/>
        <end position="112"/>
    </location>
</feature>
<feature type="transmembrane region" description="Helical" evidence="7">
    <location>
        <begin position="254"/>
        <end position="280"/>
    </location>
</feature>
<evidence type="ECO:0000256" key="2">
    <source>
        <dbReference type="ARBA" id="ARBA00022448"/>
    </source>
</evidence>
<feature type="transmembrane region" description="Helical" evidence="7">
    <location>
        <begin position="211"/>
        <end position="233"/>
    </location>
</feature>
<evidence type="ECO:0000259" key="8">
    <source>
        <dbReference type="PROSITE" id="PS50850"/>
    </source>
</evidence>
<dbReference type="InterPro" id="IPR036259">
    <property type="entry name" value="MFS_trans_sf"/>
</dbReference>
<evidence type="ECO:0000313" key="10">
    <source>
        <dbReference type="Proteomes" id="UP000490386"/>
    </source>
</evidence>
<dbReference type="OrthoDB" id="5176013at2"/>
<dbReference type="Pfam" id="PF07690">
    <property type="entry name" value="MFS_1"/>
    <property type="match status" value="1"/>
</dbReference>
<dbReference type="Proteomes" id="UP000490386">
    <property type="component" value="Unassembled WGS sequence"/>
</dbReference>
<feature type="transmembrane region" description="Helical" evidence="7">
    <location>
        <begin position="286"/>
        <end position="307"/>
    </location>
</feature>
<dbReference type="GO" id="GO:0005886">
    <property type="term" value="C:plasma membrane"/>
    <property type="evidence" value="ECO:0007669"/>
    <property type="project" value="UniProtKB-SubCell"/>
</dbReference>
<dbReference type="RefSeq" id="WP_151424482.1">
    <property type="nucleotide sequence ID" value="NZ_WBJX01000005.1"/>
</dbReference>
<dbReference type="PANTHER" id="PTHR23517:SF3">
    <property type="entry name" value="INTEGRAL MEMBRANE TRANSPORT PROTEIN"/>
    <property type="match status" value="1"/>
</dbReference>
<dbReference type="PROSITE" id="PS50850">
    <property type="entry name" value="MFS"/>
    <property type="match status" value="1"/>
</dbReference>
<reference evidence="9 10" key="1">
    <citation type="submission" date="2019-09" db="EMBL/GenBank/DDBJ databases">
        <title>Phylogeny of genus Pseudoclavibacter and closely related genus.</title>
        <authorList>
            <person name="Li Y."/>
        </authorList>
    </citation>
    <scope>NUCLEOTIDE SEQUENCE [LARGE SCALE GENOMIC DNA]</scope>
    <source>
        <strain evidence="9 10">THG-MD12</strain>
    </source>
</reference>
<keyword evidence="10" id="KW-1185">Reference proteome</keyword>
<keyword evidence="2" id="KW-0813">Transport</keyword>
<feature type="transmembrane region" description="Helical" evidence="7">
    <location>
        <begin position="119"/>
        <end position="140"/>
    </location>
</feature>
<evidence type="ECO:0000256" key="4">
    <source>
        <dbReference type="ARBA" id="ARBA00022692"/>
    </source>
</evidence>
<feature type="transmembrane region" description="Helical" evidence="7">
    <location>
        <begin position="413"/>
        <end position="431"/>
    </location>
</feature>
<accession>A0A7J5AYX8</accession>
<evidence type="ECO:0000256" key="6">
    <source>
        <dbReference type="ARBA" id="ARBA00023136"/>
    </source>
</evidence>
<evidence type="ECO:0000256" key="3">
    <source>
        <dbReference type="ARBA" id="ARBA00022475"/>
    </source>
</evidence>
<dbReference type="SUPFAM" id="SSF103473">
    <property type="entry name" value="MFS general substrate transporter"/>
    <property type="match status" value="1"/>
</dbReference>
<gene>
    <name evidence="9" type="ORF">F8O03_14400</name>
</gene>
<keyword evidence="4 7" id="KW-0812">Transmembrane</keyword>
<organism evidence="9 10">
    <name type="scientific">Pseudoclavibacter terrae</name>
    <dbReference type="NCBI Taxonomy" id="1530195"/>
    <lineage>
        <taxon>Bacteria</taxon>
        <taxon>Bacillati</taxon>
        <taxon>Actinomycetota</taxon>
        <taxon>Actinomycetes</taxon>
        <taxon>Micrococcales</taxon>
        <taxon>Microbacteriaceae</taxon>
        <taxon>Pseudoclavibacter</taxon>
    </lineage>
</organism>
<feature type="transmembrane region" description="Helical" evidence="7">
    <location>
        <begin position="146"/>
        <end position="163"/>
    </location>
</feature>
<evidence type="ECO:0000256" key="7">
    <source>
        <dbReference type="SAM" id="Phobius"/>
    </source>
</evidence>
<keyword evidence="3" id="KW-1003">Cell membrane</keyword>
<evidence type="ECO:0000256" key="1">
    <source>
        <dbReference type="ARBA" id="ARBA00004651"/>
    </source>
</evidence>
<proteinExistence type="predicted"/>
<protein>
    <submittedName>
        <fullName evidence="9">MFS transporter</fullName>
    </submittedName>
</protein>
<keyword evidence="5 7" id="KW-1133">Transmembrane helix</keyword>
<dbReference type="Gene3D" id="1.20.1250.20">
    <property type="entry name" value="MFS general substrate transporter like domains"/>
    <property type="match status" value="1"/>
</dbReference>
<feature type="domain" description="Major facilitator superfamily (MFS) profile" evidence="8">
    <location>
        <begin position="58"/>
        <end position="438"/>
    </location>
</feature>
<feature type="transmembrane region" description="Helical" evidence="7">
    <location>
        <begin position="184"/>
        <end position="205"/>
    </location>
</feature>
<dbReference type="PANTHER" id="PTHR23517">
    <property type="entry name" value="RESISTANCE PROTEIN MDTM, PUTATIVE-RELATED-RELATED"/>
    <property type="match status" value="1"/>
</dbReference>
<feature type="transmembrane region" description="Helical" evidence="7">
    <location>
        <begin position="319"/>
        <end position="342"/>
    </location>
</feature>
<evidence type="ECO:0000256" key="5">
    <source>
        <dbReference type="ARBA" id="ARBA00022989"/>
    </source>
</evidence>
<dbReference type="GO" id="GO:0022857">
    <property type="term" value="F:transmembrane transporter activity"/>
    <property type="evidence" value="ECO:0007669"/>
    <property type="project" value="InterPro"/>
</dbReference>
<dbReference type="InterPro" id="IPR011701">
    <property type="entry name" value="MFS"/>
</dbReference>
<keyword evidence="6 7" id="KW-0472">Membrane</keyword>
<dbReference type="InterPro" id="IPR020846">
    <property type="entry name" value="MFS_dom"/>
</dbReference>
<evidence type="ECO:0000313" key="9">
    <source>
        <dbReference type="EMBL" id="KAB1636761.1"/>
    </source>
</evidence>
<dbReference type="AlphaFoldDB" id="A0A7J5AYX8"/>
<dbReference type="InterPro" id="IPR050171">
    <property type="entry name" value="MFS_Transporters"/>
</dbReference>
<dbReference type="EMBL" id="WBJX01000005">
    <property type="protein sequence ID" value="KAB1636761.1"/>
    <property type="molecule type" value="Genomic_DNA"/>
</dbReference>
<feature type="transmembrane region" description="Helical" evidence="7">
    <location>
        <begin position="60"/>
        <end position="81"/>
    </location>
</feature>
<comment type="caution">
    <text evidence="9">The sequence shown here is derived from an EMBL/GenBank/DDBJ whole genome shotgun (WGS) entry which is preliminary data.</text>
</comment>
<comment type="subcellular location">
    <subcellularLocation>
        <location evidence="1">Cell membrane</location>
        <topology evidence="1">Multi-pass membrane protein</topology>
    </subcellularLocation>
</comment>
<name>A0A7J5AYX8_9MICO</name>
<sequence length="455" mass="46221">MSRTTGPTTGSEQQHALIAAPDEVSEADATGAVDAADAVSASEAPTHVWRTRRPGRTATLAGIGTTVVTALPVFLVGGLSMQLRASTGLTESMLGIVVAAYWGASALLSPLAGSLSSRLGFRWGMVMASSIGGLALIGIAAYTPTWQWLLVWLILAGAGNSLGHPPSNALIGAGVSTRRRALAFGLKQGAVPLATFSAGLAVPALGLTVGWQWTFAIAGALAAVAVCFLAWRVPRTKRAPRLARRRPERLPRDLRVFLVLASAASGLGAAQSSVIGAFTVTTAIGVGYSAAVAGLLLSLGSLSNIIARPLAGWLADRGIGGTLTTVSLMMLSGAVGLTGMALALPWSFAVGVVLAFGLGWGWSGLLHFAVSNAVPRFAAQATGLVQSGAYIGSAAGPLAMGFVFEYFGPSTGWLASACIALVAATAAAIAARFHPTRRQARAAARDSAAQNSAAR</sequence>
<feature type="transmembrane region" description="Helical" evidence="7">
    <location>
        <begin position="389"/>
        <end position="407"/>
    </location>
</feature>